<comment type="cofactor">
    <cofactor evidence="1 5">
        <name>FAD</name>
        <dbReference type="ChEBI" id="CHEBI:57692"/>
    </cofactor>
</comment>
<feature type="domain" description="Acyl-CoA dehydrogenase/oxidase C-terminal" evidence="6">
    <location>
        <begin position="227"/>
        <end position="377"/>
    </location>
</feature>
<accession>A0ABX5LUS1</accession>
<dbReference type="Pfam" id="PF00441">
    <property type="entry name" value="Acyl-CoA_dh_1"/>
    <property type="match status" value="1"/>
</dbReference>
<dbReference type="SUPFAM" id="SSF47203">
    <property type="entry name" value="Acyl-CoA dehydrogenase C-terminal domain-like"/>
    <property type="match status" value="1"/>
</dbReference>
<dbReference type="PANTHER" id="PTHR43831">
    <property type="entry name" value="ISOBUTYRYL-COA DEHYDROGENASE"/>
    <property type="match status" value="1"/>
</dbReference>
<evidence type="ECO:0000256" key="2">
    <source>
        <dbReference type="ARBA" id="ARBA00009347"/>
    </source>
</evidence>
<dbReference type="InterPro" id="IPR036250">
    <property type="entry name" value="AcylCo_DH-like_C"/>
</dbReference>
<dbReference type="RefSeq" id="WP_110188777.1">
    <property type="nucleotide sequence ID" value="NZ_CP177354.1"/>
</dbReference>
<dbReference type="SUPFAM" id="SSF56645">
    <property type="entry name" value="Acyl-CoA dehydrogenase NM domain-like"/>
    <property type="match status" value="1"/>
</dbReference>
<evidence type="ECO:0000256" key="5">
    <source>
        <dbReference type="RuleBase" id="RU362125"/>
    </source>
</evidence>
<dbReference type="PROSITE" id="PS00073">
    <property type="entry name" value="ACYL_COA_DH_2"/>
    <property type="match status" value="1"/>
</dbReference>
<dbReference type="InterPro" id="IPR046373">
    <property type="entry name" value="Acyl-CoA_Oxase/DH_mid-dom_sf"/>
</dbReference>
<evidence type="ECO:0000259" key="8">
    <source>
        <dbReference type="Pfam" id="PF02771"/>
    </source>
</evidence>
<dbReference type="Gene3D" id="2.40.110.10">
    <property type="entry name" value="Butyryl-CoA Dehydrogenase, subunit A, domain 2"/>
    <property type="match status" value="1"/>
</dbReference>
<dbReference type="InterPro" id="IPR006089">
    <property type="entry name" value="Acyl-CoA_DH_CS"/>
</dbReference>
<dbReference type="Proteomes" id="UP000248090">
    <property type="component" value="Unassembled WGS sequence"/>
</dbReference>
<dbReference type="InterPro" id="IPR006091">
    <property type="entry name" value="Acyl-CoA_Oxase/DH_mid-dom"/>
</dbReference>
<protein>
    <submittedName>
        <fullName evidence="9">Acyl-CoA dehydrogenase</fullName>
    </submittedName>
</protein>
<sequence>MNFNLTEEQQAFVDMARQFAMEQLAPHAARWDAEHHFPVDVIKQAGELGFCGLYTPEELGGLGLSRLDSSLIFEQLAMGCTSTTAYLTIHNMVTWMIARFARPELAAELVPVMAAGQKLGSYCLTEPGAGSDAASLRTSAKRDGDDYVLNGSKMFISGAGSTDVLVVMARTGGEGPKGISAFMVPADSAGIVYGRLEEKMGWNSQPTRLVTFENVRIPADNLLGAEGEGFKFAMMGLDGGRINIATCSIGTAQQAVNEALQYVHERKQFGKEIATFQALQFKLADMATELIAARQMVRMAAFKLDEKHPDATTYCAMAKRFATDVGFEVCNNALQLFGGYGYIKEYPMERHVRDTRVHQILEGTNEIMRVIIARRLLADGAAELG</sequence>
<name>A0ABX5LUS1_9GAMM</name>
<dbReference type="InterPro" id="IPR009100">
    <property type="entry name" value="AcylCoA_DH/oxidase_NM_dom_sf"/>
</dbReference>
<keyword evidence="10" id="KW-1185">Reference proteome</keyword>
<dbReference type="EMBL" id="LAPT01000093">
    <property type="protein sequence ID" value="PXF29894.1"/>
    <property type="molecule type" value="Genomic_DNA"/>
</dbReference>
<evidence type="ECO:0000259" key="7">
    <source>
        <dbReference type="Pfam" id="PF02770"/>
    </source>
</evidence>
<proteinExistence type="inferred from homology"/>
<evidence type="ECO:0000256" key="3">
    <source>
        <dbReference type="ARBA" id="ARBA00022630"/>
    </source>
</evidence>
<comment type="caution">
    <text evidence="9">The sequence shown here is derived from an EMBL/GenBank/DDBJ whole genome shotgun (WGS) entry which is preliminary data.</text>
</comment>
<keyword evidence="4 5" id="KW-0274">FAD</keyword>
<keyword evidence="3 5" id="KW-0285">Flavoprotein</keyword>
<evidence type="ECO:0000313" key="9">
    <source>
        <dbReference type="EMBL" id="PXF29894.1"/>
    </source>
</evidence>
<dbReference type="InterPro" id="IPR037069">
    <property type="entry name" value="AcylCoA_DH/ox_N_sf"/>
</dbReference>
<reference evidence="9 10" key="1">
    <citation type="submission" date="2015-03" db="EMBL/GenBank/DDBJ databases">
        <authorList>
            <person name="Krishnan R."/>
            <person name="Midha S."/>
            <person name="Patil P.B."/>
            <person name="Rameshkumar N."/>
        </authorList>
    </citation>
    <scope>NUCLEOTIDE SEQUENCE [LARGE SCALE GENOMIC DNA]</scope>
    <source>
        <strain evidence="9 10">L1E11</strain>
    </source>
</reference>
<dbReference type="PROSITE" id="PS00072">
    <property type="entry name" value="ACYL_COA_DH_1"/>
    <property type="match status" value="1"/>
</dbReference>
<dbReference type="InterPro" id="IPR009075">
    <property type="entry name" value="AcylCo_DH/oxidase_C"/>
</dbReference>
<dbReference type="PANTHER" id="PTHR43831:SF1">
    <property type="entry name" value="ISOBUTYRYL-COA DEHYDROGENASE, MITOCHONDRIAL"/>
    <property type="match status" value="1"/>
</dbReference>
<dbReference type="Gene3D" id="1.20.140.10">
    <property type="entry name" value="Butyryl-CoA Dehydrogenase, subunit A, domain 3"/>
    <property type="match status" value="1"/>
</dbReference>
<dbReference type="InterPro" id="IPR052547">
    <property type="entry name" value="Mito_Isobutyryl-CoADH"/>
</dbReference>
<evidence type="ECO:0000256" key="4">
    <source>
        <dbReference type="ARBA" id="ARBA00022827"/>
    </source>
</evidence>
<dbReference type="Pfam" id="PF02771">
    <property type="entry name" value="Acyl-CoA_dh_N"/>
    <property type="match status" value="1"/>
</dbReference>
<dbReference type="Gene3D" id="1.10.540.10">
    <property type="entry name" value="Acyl-CoA dehydrogenase/oxidase, N-terminal domain"/>
    <property type="match status" value="1"/>
</dbReference>
<dbReference type="PIRSF" id="PIRSF016578">
    <property type="entry name" value="HsaA"/>
    <property type="match status" value="1"/>
</dbReference>
<dbReference type="Pfam" id="PF02770">
    <property type="entry name" value="Acyl-CoA_dh_M"/>
    <property type="match status" value="1"/>
</dbReference>
<dbReference type="InterPro" id="IPR013786">
    <property type="entry name" value="AcylCoA_DH/ox_N"/>
</dbReference>
<evidence type="ECO:0000259" key="6">
    <source>
        <dbReference type="Pfam" id="PF00441"/>
    </source>
</evidence>
<evidence type="ECO:0000313" key="10">
    <source>
        <dbReference type="Proteomes" id="UP000248090"/>
    </source>
</evidence>
<evidence type="ECO:0000256" key="1">
    <source>
        <dbReference type="ARBA" id="ARBA00001974"/>
    </source>
</evidence>
<feature type="domain" description="Acyl-CoA oxidase/dehydrogenase middle" evidence="7">
    <location>
        <begin position="122"/>
        <end position="215"/>
    </location>
</feature>
<feature type="domain" description="Acyl-CoA dehydrogenase/oxidase N-terminal" evidence="8">
    <location>
        <begin position="6"/>
        <end position="117"/>
    </location>
</feature>
<organism evidence="9 10">
    <name type="scientific">Pokkaliibacter plantistimulans</name>
    <dbReference type="NCBI Taxonomy" id="1635171"/>
    <lineage>
        <taxon>Bacteria</taxon>
        <taxon>Pseudomonadati</taxon>
        <taxon>Pseudomonadota</taxon>
        <taxon>Gammaproteobacteria</taxon>
        <taxon>Oceanospirillales</taxon>
        <taxon>Balneatrichaceae</taxon>
        <taxon>Pokkaliibacter</taxon>
    </lineage>
</organism>
<keyword evidence="5" id="KW-0560">Oxidoreductase</keyword>
<comment type="similarity">
    <text evidence="2 5">Belongs to the acyl-CoA dehydrogenase family.</text>
</comment>
<gene>
    <name evidence="9" type="ORF">WH50_18245</name>
</gene>